<evidence type="ECO:0000256" key="3">
    <source>
        <dbReference type="ARBA" id="ARBA00011890"/>
    </source>
</evidence>
<dbReference type="InterPro" id="IPR029063">
    <property type="entry name" value="SAM-dependent_MTases_sf"/>
</dbReference>
<comment type="subcellular location">
    <subcellularLocation>
        <location evidence="1">Cytoplasm</location>
    </subcellularLocation>
</comment>
<evidence type="ECO:0000313" key="13">
    <source>
        <dbReference type="Proteomes" id="UP001210380"/>
    </source>
</evidence>
<evidence type="ECO:0000256" key="11">
    <source>
        <dbReference type="ARBA" id="ARBA00031350"/>
    </source>
</evidence>
<dbReference type="PANTHER" id="PTHR11579">
    <property type="entry name" value="PROTEIN-L-ISOASPARTATE O-METHYLTRANSFERASE"/>
    <property type="match status" value="1"/>
</dbReference>
<dbReference type="Gene3D" id="3.40.50.150">
    <property type="entry name" value="Vaccinia Virus protein VP39"/>
    <property type="match status" value="1"/>
</dbReference>
<organism evidence="12 13">
    <name type="scientific">Saccharopolyspora oryzae</name>
    <dbReference type="NCBI Taxonomy" id="2997343"/>
    <lineage>
        <taxon>Bacteria</taxon>
        <taxon>Bacillati</taxon>
        <taxon>Actinomycetota</taxon>
        <taxon>Actinomycetes</taxon>
        <taxon>Pseudonocardiales</taxon>
        <taxon>Pseudonocardiaceae</taxon>
        <taxon>Saccharopolyspora</taxon>
    </lineage>
</organism>
<dbReference type="EMBL" id="JAQGLA010000002">
    <property type="protein sequence ID" value="MDA3624238.1"/>
    <property type="molecule type" value="Genomic_DNA"/>
</dbReference>
<evidence type="ECO:0000256" key="5">
    <source>
        <dbReference type="ARBA" id="ARBA00022490"/>
    </source>
</evidence>
<evidence type="ECO:0000256" key="7">
    <source>
        <dbReference type="ARBA" id="ARBA00022679"/>
    </source>
</evidence>
<reference evidence="12 13" key="1">
    <citation type="submission" date="2022-11" db="EMBL/GenBank/DDBJ databases">
        <title>Draft genome sequence of Saccharopolyspora sp. WRP15-2 isolated from rhizosphere soils of wild rice in Thailand.</title>
        <authorList>
            <person name="Duangmal K."/>
            <person name="Kammanee S."/>
            <person name="Muangham S."/>
        </authorList>
    </citation>
    <scope>NUCLEOTIDE SEQUENCE [LARGE SCALE GENOMIC DNA]</scope>
    <source>
        <strain evidence="12 13">WRP15-2</strain>
    </source>
</reference>
<dbReference type="Pfam" id="PF01135">
    <property type="entry name" value="PCMT"/>
    <property type="match status" value="1"/>
</dbReference>
<dbReference type="SUPFAM" id="SSF53335">
    <property type="entry name" value="S-adenosyl-L-methionine-dependent methyltransferases"/>
    <property type="match status" value="1"/>
</dbReference>
<dbReference type="GO" id="GO:0008168">
    <property type="term" value="F:methyltransferase activity"/>
    <property type="evidence" value="ECO:0007669"/>
    <property type="project" value="UniProtKB-KW"/>
</dbReference>
<accession>A0ABT4UR93</accession>
<evidence type="ECO:0000313" key="12">
    <source>
        <dbReference type="EMBL" id="MDA3624238.1"/>
    </source>
</evidence>
<name>A0ABT4UR93_9PSEU</name>
<dbReference type="CDD" id="cd02440">
    <property type="entry name" value="AdoMet_MTases"/>
    <property type="match status" value="1"/>
</dbReference>
<comment type="caution">
    <text evidence="12">The sequence shown here is derived from an EMBL/GenBank/DDBJ whole genome shotgun (WGS) entry which is preliminary data.</text>
</comment>
<gene>
    <name evidence="12" type="ORF">OU415_02250</name>
</gene>
<evidence type="ECO:0000256" key="4">
    <source>
        <dbReference type="ARBA" id="ARBA00013346"/>
    </source>
</evidence>
<dbReference type="PANTHER" id="PTHR11579:SF0">
    <property type="entry name" value="PROTEIN-L-ISOASPARTATE(D-ASPARTATE) O-METHYLTRANSFERASE"/>
    <property type="match status" value="1"/>
</dbReference>
<protein>
    <recommendedName>
        <fullName evidence="4">Protein-L-isoaspartate O-methyltransferase</fullName>
        <ecNumber evidence="3">2.1.1.77</ecNumber>
    </recommendedName>
    <alternativeName>
        <fullName evidence="11">L-isoaspartyl protein carboxyl methyltransferase</fullName>
    </alternativeName>
    <alternativeName>
        <fullName evidence="9">Protein L-isoaspartyl methyltransferase</fullName>
    </alternativeName>
    <alternativeName>
        <fullName evidence="10">Protein-beta-aspartate methyltransferase</fullName>
    </alternativeName>
</protein>
<dbReference type="RefSeq" id="WP_270946802.1">
    <property type="nucleotide sequence ID" value="NZ_JAQGLA010000002.1"/>
</dbReference>
<keyword evidence="8" id="KW-0949">S-adenosyl-L-methionine</keyword>
<evidence type="ECO:0000256" key="2">
    <source>
        <dbReference type="ARBA" id="ARBA00005369"/>
    </source>
</evidence>
<dbReference type="GO" id="GO:0032259">
    <property type="term" value="P:methylation"/>
    <property type="evidence" value="ECO:0007669"/>
    <property type="project" value="UniProtKB-KW"/>
</dbReference>
<evidence type="ECO:0000256" key="6">
    <source>
        <dbReference type="ARBA" id="ARBA00022603"/>
    </source>
</evidence>
<evidence type="ECO:0000256" key="8">
    <source>
        <dbReference type="ARBA" id="ARBA00022691"/>
    </source>
</evidence>
<evidence type="ECO:0000256" key="9">
    <source>
        <dbReference type="ARBA" id="ARBA00030757"/>
    </source>
</evidence>
<keyword evidence="5" id="KW-0963">Cytoplasm</keyword>
<comment type="similarity">
    <text evidence="2">Belongs to the methyltransferase superfamily. L-isoaspartyl/D-aspartyl protein methyltransferase family.</text>
</comment>
<dbReference type="Proteomes" id="UP001210380">
    <property type="component" value="Unassembled WGS sequence"/>
</dbReference>
<keyword evidence="13" id="KW-1185">Reference proteome</keyword>
<keyword evidence="7" id="KW-0808">Transferase</keyword>
<dbReference type="EC" id="2.1.1.77" evidence="3"/>
<proteinExistence type="inferred from homology"/>
<evidence type="ECO:0000256" key="10">
    <source>
        <dbReference type="ARBA" id="ARBA00031323"/>
    </source>
</evidence>
<dbReference type="InterPro" id="IPR000682">
    <property type="entry name" value="PCMT"/>
</dbReference>
<keyword evidence="6 12" id="KW-0489">Methyltransferase</keyword>
<sequence>MTTTSEDWTARAAALADDIEKAGVPLSAEWRAAVGAVPRHVLVPEFYEQQGNQWRKVSRRQQLLEATYSLKTLVTHVTDGQPTSSSTTPTLMLRMLDWLDVHDGHDVLEIGTGTGYNAALLSARLGDAHVFSVDVEPELVELARQRLAETGYKPTLRAMNGADGMPDHAPFDRIIATCSVPHIPLTWFEQLRTYGLLLADLKLGMNAGNLVLLRRLPDRLEGRFVNRWGSFMSLRPEPAATLDPPAQQERSAGEVRERTTLIEGTPWFDDLVPWFMLHLDGTVQAGATFGVTMDSTLGRPDGTHLVDVDGSWCEVDLRVDGKPRRVRQGGDRNLWDAVENAYTAWAGLRHPGWERLGLTVTADHQTVWVDEPDGHRWPLPEPR</sequence>
<evidence type="ECO:0000256" key="1">
    <source>
        <dbReference type="ARBA" id="ARBA00004496"/>
    </source>
</evidence>